<protein>
    <submittedName>
        <fullName evidence="1">Tetratricopeptide repeat-containing protein</fullName>
    </submittedName>
</protein>
<reference evidence="1 2" key="1">
    <citation type="submission" date="2018-03" db="EMBL/GenBank/DDBJ databases">
        <title>Neisseria weixii sp. nov., isolated from the intestinal contents of Tibetan Plateau pika (Ochotona curzoniae) in Yushu, Qinghai Province, China.</title>
        <authorList>
            <person name="Gui Z."/>
        </authorList>
    </citation>
    <scope>NUCLEOTIDE SEQUENCE [LARGE SCALE GENOMIC DNA]</scope>
    <source>
        <strain evidence="1 2">ATCC 51483</strain>
    </source>
</reference>
<dbReference type="Gene3D" id="1.25.40.10">
    <property type="entry name" value="Tetratricopeptide repeat domain"/>
    <property type="match status" value="2"/>
</dbReference>
<dbReference type="Pfam" id="PF11185">
    <property type="entry name" value="DUF2971"/>
    <property type="match status" value="1"/>
</dbReference>
<keyword evidence="2" id="KW-1185">Reference proteome</keyword>
<dbReference type="InterPro" id="IPR011990">
    <property type="entry name" value="TPR-like_helical_dom_sf"/>
</dbReference>
<dbReference type="InterPro" id="IPR021352">
    <property type="entry name" value="DUF2971"/>
</dbReference>
<proteinExistence type="predicted"/>
<dbReference type="RefSeq" id="WP_106742207.1">
    <property type="nucleotide sequence ID" value="NZ_PXYY01000060.1"/>
</dbReference>
<dbReference type="PANTHER" id="PTHR44998">
    <property type="match status" value="1"/>
</dbReference>
<dbReference type="Proteomes" id="UP000241868">
    <property type="component" value="Unassembled WGS sequence"/>
</dbReference>
<name>A0A2P7TYY7_9NEIS</name>
<accession>A0A2P7TYY7</accession>
<sequence>MNKAEQILKHADNLRKQKDFDGAIALYKNIRREDSPEAYAKAQFNLGIALKQQGDIEDAITAYKSIRHEDLPKQYAKAQFNLGIALKQKGNIEDAITAYKSIRREDSPEAYAKAQFNLGIALKQKGNIEDAITAYKSIRREDSPEAYAKAQFNLGIALKQNGNIEDAVAAWGNSKEFYYWQAEALIRIEKQYPNLKKILNLVISIIENLRLPLNNNEMKVAHYSRATTALRLLDKQSLSLFRLRTIKTVNDPMEGLTLNRYLSLCCPQFSSAHAIKTNHQESVFISCFTFNHDSLNQFRLYGKENGQEASGVSLVFDSRFFNTSVDSNFTFISDNQNIIESNKIKQPAEPEEKPSNISLLPIYRCIYIDPESGYLSLAQRDEITFYREAYADAGKENTASAQKIWKNYQTQMTIKQEEVKQSLDEIIEHIRKISEVENVEDTLNFLLLPLKYLVKHAAFHEEQECRIMYITDLSDAKIQSDWENKLMYVNYSGNVSEALDKIYLSPGAFAYEDFFRRILDTSPHGSKKPRVHRSTNPFRHKS</sequence>
<evidence type="ECO:0000313" key="2">
    <source>
        <dbReference type="Proteomes" id="UP000241868"/>
    </source>
</evidence>
<dbReference type="EMBL" id="PXYY01000060">
    <property type="protein sequence ID" value="PSJ79940.1"/>
    <property type="molecule type" value="Genomic_DNA"/>
</dbReference>
<comment type="caution">
    <text evidence="1">The sequence shown here is derived from an EMBL/GenBank/DDBJ whole genome shotgun (WGS) entry which is preliminary data.</text>
</comment>
<organism evidence="1 2">
    <name type="scientific">Neisseria iguanae</name>
    <dbReference type="NCBI Taxonomy" id="90242"/>
    <lineage>
        <taxon>Bacteria</taxon>
        <taxon>Pseudomonadati</taxon>
        <taxon>Pseudomonadota</taxon>
        <taxon>Betaproteobacteria</taxon>
        <taxon>Neisseriales</taxon>
        <taxon>Neisseriaceae</taxon>
        <taxon>Neisseria</taxon>
    </lineage>
</organism>
<dbReference type="SUPFAM" id="SSF48452">
    <property type="entry name" value="TPR-like"/>
    <property type="match status" value="1"/>
</dbReference>
<dbReference type="Pfam" id="PF13432">
    <property type="entry name" value="TPR_16"/>
    <property type="match status" value="2"/>
</dbReference>
<dbReference type="AlphaFoldDB" id="A0A2P7TYY7"/>
<dbReference type="OrthoDB" id="199979at2"/>
<dbReference type="InterPro" id="IPR019734">
    <property type="entry name" value="TPR_rpt"/>
</dbReference>
<gene>
    <name evidence="1" type="ORF">C7N83_09230</name>
</gene>
<dbReference type="PANTHER" id="PTHR44998:SF1">
    <property type="entry name" value="UDP-N-ACETYLGLUCOSAMINE--PEPTIDE N-ACETYLGLUCOSAMINYLTRANSFERASE 110 KDA SUBUNIT"/>
    <property type="match status" value="1"/>
</dbReference>
<dbReference type="SMART" id="SM00028">
    <property type="entry name" value="TPR"/>
    <property type="match status" value="4"/>
</dbReference>
<evidence type="ECO:0000313" key="1">
    <source>
        <dbReference type="EMBL" id="PSJ79940.1"/>
    </source>
</evidence>